<keyword evidence="2" id="KW-1185">Reference proteome</keyword>
<protein>
    <submittedName>
        <fullName evidence="1">Uncharacterized protein</fullName>
    </submittedName>
</protein>
<organism evidence="1 2">
    <name type="scientific">Tritrichomonas musculus</name>
    <dbReference type="NCBI Taxonomy" id="1915356"/>
    <lineage>
        <taxon>Eukaryota</taxon>
        <taxon>Metamonada</taxon>
        <taxon>Parabasalia</taxon>
        <taxon>Tritrichomonadida</taxon>
        <taxon>Tritrichomonadidae</taxon>
        <taxon>Tritrichomonas</taxon>
    </lineage>
</organism>
<gene>
    <name evidence="1" type="ORF">M9Y10_014604</name>
</gene>
<evidence type="ECO:0000313" key="2">
    <source>
        <dbReference type="Proteomes" id="UP001470230"/>
    </source>
</evidence>
<proteinExistence type="predicted"/>
<sequence length="114" mass="13186">MLAMSNMWLDKGRETLKNCAFSEAIQFFTLARRSYSQSVIPDHRWYKKANFAIATNRATTAMKLKEWNIMRSDIRFAVLMKPDQNVLVRAAARRRIQSAASQGRLREKRCGCKG</sequence>
<dbReference type="Proteomes" id="UP001470230">
    <property type="component" value="Unassembled WGS sequence"/>
</dbReference>
<reference evidence="1 2" key="1">
    <citation type="submission" date="2024-04" db="EMBL/GenBank/DDBJ databases">
        <title>Tritrichomonas musculus Genome.</title>
        <authorList>
            <person name="Alves-Ferreira E."/>
            <person name="Grigg M."/>
            <person name="Lorenzi H."/>
            <person name="Galac M."/>
        </authorList>
    </citation>
    <scope>NUCLEOTIDE SEQUENCE [LARGE SCALE GENOMIC DNA]</scope>
    <source>
        <strain evidence="1 2">EAF2021</strain>
    </source>
</reference>
<accession>A0ABR2L376</accession>
<evidence type="ECO:0000313" key="1">
    <source>
        <dbReference type="EMBL" id="KAK8896690.1"/>
    </source>
</evidence>
<dbReference type="EMBL" id="JAPFFF010000002">
    <property type="protein sequence ID" value="KAK8896690.1"/>
    <property type="molecule type" value="Genomic_DNA"/>
</dbReference>
<comment type="caution">
    <text evidence="1">The sequence shown here is derived from an EMBL/GenBank/DDBJ whole genome shotgun (WGS) entry which is preliminary data.</text>
</comment>
<name>A0ABR2L376_9EUKA</name>